<proteinExistence type="predicted"/>
<name>A0A397VP20_9GLOM</name>
<feature type="coiled-coil region" evidence="1">
    <location>
        <begin position="102"/>
        <end position="136"/>
    </location>
</feature>
<gene>
    <name evidence="2" type="ORF">C2G38_2171017</name>
</gene>
<keyword evidence="3" id="KW-1185">Reference proteome</keyword>
<dbReference type="AlphaFoldDB" id="A0A397VP20"/>
<reference evidence="2 3" key="1">
    <citation type="submission" date="2018-06" db="EMBL/GenBank/DDBJ databases">
        <title>Comparative genomics reveals the genomic features of Rhizophagus irregularis, R. cerebriforme, R. diaphanum and Gigaspora rosea, and their symbiotic lifestyle signature.</title>
        <authorList>
            <person name="Morin E."/>
            <person name="San Clemente H."/>
            <person name="Chen E.C.H."/>
            <person name="De La Providencia I."/>
            <person name="Hainaut M."/>
            <person name="Kuo A."/>
            <person name="Kohler A."/>
            <person name="Murat C."/>
            <person name="Tang N."/>
            <person name="Roy S."/>
            <person name="Loubradou J."/>
            <person name="Henrissat B."/>
            <person name="Grigoriev I.V."/>
            <person name="Corradi N."/>
            <person name="Roux C."/>
            <person name="Martin F.M."/>
        </authorList>
    </citation>
    <scope>NUCLEOTIDE SEQUENCE [LARGE SCALE GENOMIC DNA]</scope>
    <source>
        <strain evidence="2 3">DAOM 194757</strain>
    </source>
</reference>
<dbReference type="Proteomes" id="UP000266673">
    <property type="component" value="Unassembled WGS sequence"/>
</dbReference>
<organism evidence="2 3">
    <name type="scientific">Gigaspora rosea</name>
    <dbReference type="NCBI Taxonomy" id="44941"/>
    <lineage>
        <taxon>Eukaryota</taxon>
        <taxon>Fungi</taxon>
        <taxon>Fungi incertae sedis</taxon>
        <taxon>Mucoromycota</taxon>
        <taxon>Glomeromycotina</taxon>
        <taxon>Glomeromycetes</taxon>
        <taxon>Diversisporales</taxon>
        <taxon>Gigasporaceae</taxon>
        <taxon>Gigaspora</taxon>
    </lineage>
</organism>
<evidence type="ECO:0000313" key="3">
    <source>
        <dbReference type="Proteomes" id="UP000266673"/>
    </source>
</evidence>
<dbReference type="STRING" id="44941.A0A397VP20"/>
<evidence type="ECO:0000256" key="1">
    <source>
        <dbReference type="SAM" id="Coils"/>
    </source>
</evidence>
<sequence length="175" mass="20126">MYGNNSFMNMFAESHNIRYSARQLEYLKKRTTLFLLKLFTDIYRNLGGSKIISFDEHSKPKKYKFPILKTEVDIDILPMAWNTLPIPHNNRCCDLEDCVDSCEGIKKNCKAFQETLESLDKKAKAQDSNKQKATEDIESDDNISAKNFFLDETVDCNNIDLLVEEAIGILSNVQL</sequence>
<dbReference type="EMBL" id="QKWP01000257">
    <property type="protein sequence ID" value="RIB23521.1"/>
    <property type="molecule type" value="Genomic_DNA"/>
</dbReference>
<evidence type="ECO:0000313" key="2">
    <source>
        <dbReference type="EMBL" id="RIB23521.1"/>
    </source>
</evidence>
<protein>
    <submittedName>
        <fullName evidence="2">Uncharacterized protein</fullName>
    </submittedName>
</protein>
<keyword evidence="1" id="KW-0175">Coiled coil</keyword>
<accession>A0A397VP20</accession>
<comment type="caution">
    <text evidence="2">The sequence shown here is derived from an EMBL/GenBank/DDBJ whole genome shotgun (WGS) entry which is preliminary data.</text>
</comment>